<evidence type="ECO:0000313" key="2">
    <source>
        <dbReference type="Proteomes" id="UP001303046"/>
    </source>
</evidence>
<sequence>MQHIISCPSKNRRANQRAKILSIKQQLDNREATVKFFHVSTENNPADAGTRGLTSQEVIKHDWIKGPRLLENHCSEWPIKSTNTLSDVHEDDGVETMVATTLKVITSENKQQEQLIDLKRFSKIDNVLRVLAKAAKTMKNRVSKTNQNRSSPIKISEVDKFGNVFEITASDMVNAERLLISDYSRRRQNHSAPLPPSKCLNSV</sequence>
<dbReference type="EMBL" id="JAVFWL010000005">
    <property type="protein sequence ID" value="KAK6755286.1"/>
    <property type="molecule type" value="Genomic_DNA"/>
</dbReference>
<accession>A0ABR1DXZ4</accession>
<gene>
    <name evidence="1" type="primary">Necator_chrV.g18742</name>
    <name evidence="1" type="ORF">RB195_013951</name>
</gene>
<name>A0ABR1DXZ4_NECAM</name>
<organism evidence="1 2">
    <name type="scientific">Necator americanus</name>
    <name type="common">Human hookworm</name>
    <dbReference type="NCBI Taxonomy" id="51031"/>
    <lineage>
        <taxon>Eukaryota</taxon>
        <taxon>Metazoa</taxon>
        <taxon>Ecdysozoa</taxon>
        <taxon>Nematoda</taxon>
        <taxon>Chromadorea</taxon>
        <taxon>Rhabditida</taxon>
        <taxon>Rhabditina</taxon>
        <taxon>Rhabditomorpha</taxon>
        <taxon>Strongyloidea</taxon>
        <taxon>Ancylostomatidae</taxon>
        <taxon>Bunostominae</taxon>
        <taxon>Necator</taxon>
    </lineage>
</organism>
<reference evidence="1 2" key="1">
    <citation type="submission" date="2023-08" db="EMBL/GenBank/DDBJ databases">
        <title>A Necator americanus chromosomal reference genome.</title>
        <authorList>
            <person name="Ilik V."/>
            <person name="Petrzelkova K.J."/>
            <person name="Pardy F."/>
            <person name="Fuh T."/>
            <person name="Niatou-Singa F.S."/>
            <person name="Gouil Q."/>
            <person name="Baker L."/>
            <person name="Ritchie M.E."/>
            <person name="Jex A.R."/>
            <person name="Gazzola D."/>
            <person name="Li H."/>
            <person name="Toshio Fujiwara R."/>
            <person name="Zhan B."/>
            <person name="Aroian R.V."/>
            <person name="Pafco B."/>
            <person name="Schwarz E.M."/>
        </authorList>
    </citation>
    <scope>NUCLEOTIDE SEQUENCE [LARGE SCALE GENOMIC DNA]</scope>
    <source>
        <strain evidence="1 2">Aroian</strain>
        <tissue evidence="1">Whole animal</tissue>
    </source>
</reference>
<evidence type="ECO:0000313" key="1">
    <source>
        <dbReference type="EMBL" id="KAK6755286.1"/>
    </source>
</evidence>
<proteinExistence type="predicted"/>
<dbReference type="Proteomes" id="UP001303046">
    <property type="component" value="Unassembled WGS sequence"/>
</dbReference>
<comment type="caution">
    <text evidence="1">The sequence shown here is derived from an EMBL/GenBank/DDBJ whole genome shotgun (WGS) entry which is preliminary data.</text>
</comment>
<keyword evidence="2" id="KW-1185">Reference proteome</keyword>
<dbReference type="PANTHER" id="PTHR47331">
    <property type="entry name" value="PHD-TYPE DOMAIN-CONTAINING PROTEIN"/>
    <property type="match status" value="1"/>
</dbReference>
<protein>
    <submittedName>
        <fullName evidence="1">Uncharacterized protein</fullName>
    </submittedName>
</protein>